<dbReference type="AlphaFoldDB" id="A0A401Z2D1"/>
<dbReference type="RefSeq" id="WP_126642675.1">
    <property type="nucleotide sequence ID" value="NZ_BIFH01000044.1"/>
</dbReference>
<dbReference type="PANTHER" id="PTHR11647">
    <property type="entry name" value="HYDRANTOINASE/DIHYDROPYRIMIDINASE FAMILY MEMBER"/>
    <property type="match status" value="1"/>
</dbReference>
<dbReference type="OrthoDB" id="9766983at2"/>
<evidence type="ECO:0000256" key="1">
    <source>
        <dbReference type="SAM" id="MobiDB-lite"/>
    </source>
</evidence>
<organism evidence="3 4">
    <name type="scientific">Embleya hyalina</name>
    <dbReference type="NCBI Taxonomy" id="516124"/>
    <lineage>
        <taxon>Bacteria</taxon>
        <taxon>Bacillati</taxon>
        <taxon>Actinomycetota</taxon>
        <taxon>Actinomycetes</taxon>
        <taxon>Kitasatosporales</taxon>
        <taxon>Streptomycetaceae</taxon>
        <taxon>Embleya</taxon>
    </lineage>
</organism>
<accession>A0A401Z2D1</accession>
<gene>
    <name evidence="3" type="ORF">EHYA_08733</name>
</gene>
<evidence type="ECO:0000313" key="3">
    <source>
        <dbReference type="EMBL" id="GCE00994.1"/>
    </source>
</evidence>
<evidence type="ECO:0000313" key="4">
    <source>
        <dbReference type="Proteomes" id="UP000286931"/>
    </source>
</evidence>
<dbReference type="InterPro" id="IPR011059">
    <property type="entry name" value="Metal-dep_hydrolase_composite"/>
</dbReference>
<dbReference type="EMBL" id="BIFH01000044">
    <property type="protein sequence ID" value="GCE00994.1"/>
    <property type="molecule type" value="Genomic_DNA"/>
</dbReference>
<feature type="domain" description="Amidohydrolase 3" evidence="2">
    <location>
        <begin position="375"/>
        <end position="542"/>
    </location>
</feature>
<comment type="caution">
    <text evidence="3">The sequence shown here is derived from an EMBL/GenBank/DDBJ whole genome shotgun (WGS) entry which is preliminary data.</text>
</comment>
<sequence length="564" mass="60032">MQHDPQPDARPDAAVETPVNEHATGVPADRLVDLVVRAGSLVDGSGSPAFDGDLAIDDGRIVAVGDIGTITGRDEIDARGCVVCPGFVNVLSHAYFTLQQDPRGLSDLYQGVTTQIFGEGVSLGPVTGAMTESMIELVGALPEGARAAWPRLRDFLVHLESTGVGQNVASFVGADNLRMSVAGIEGRPLDDDELARACALLDQELADGALGVGSALIYPPGTYADTRELTAYAQVLARHDALYISHLRNEGDRLLEAVDELLDIARDSGARAEIYHLKTAGRDNRPKMRRVLERIESARAAGIEVTADIYPYAAGSTLLASAIPPPFHLGGADRLRERLADPDDRATITAAIRDGGDWESLWRMSGGAPGVVVLSHHPDIDVPAGSTIADIAEARGDADPITTLLDIVLAAPHADAAYFIGDEDNTRLAFAHDWVSVGSDSDAPAADERFADHPVHPRAFGTFARVLGRYARDEAIVTPEEAIRRMTSLPATNLRLRDRGLLAPGAHADVAILRLADFTDTATYADPKSYARGMRHVLINGVPALRDGTPTGALPGRALRRDEP</sequence>
<dbReference type="InterPro" id="IPR050378">
    <property type="entry name" value="Metallo-dep_Hydrolases_sf"/>
</dbReference>
<dbReference type="InterPro" id="IPR032466">
    <property type="entry name" value="Metal_Hydrolase"/>
</dbReference>
<dbReference type="InterPro" id="IPR023100">
    <property type="entry name" value="D-aminoacylase_insert_dom_sf"/>
</dbReference>
<dbReference type="SUPFAM" id="SSF51556">
    <property type="entry name" value="Metallo-dependent hydrolases"/>
    <property type="match status" value="1"/>
</dbReference>
<dbReference type="Proteomes" id="UP000286931">
    <property type="component" value="Unassembled WGS sequence"/>
</dbReference>
<dbReference type="GO" id="GO:0005829">
    <property type="term" value="C:cytosol"/>
    <property type="evidence" value="ECO:0007669"/>
    <property type="project" value="TreeGrafter"/>
</dbReference>
<dbReference type="CDD" id="cd01297">
    <property type="entry name" value="D-aminoacylase"/>
    <property type="match status" value="1"/>
</dbReference>
<feature type="compositionally biased region" description="Basic and acidic residues" evidence="1">
    <location>
        <begin position="1"/>
        <end position="13"/>
    </location>
</feature>
<dbReference type="GO" id="GO:0016812">
    <property type="term" value="F:hydrolase activity, acting on carbon-nitrogen (but not peptide) bonds, in cyclic amides"/>
    <property type="evidence" value="ECO:0007669"/>
    <property type="project" value="TreeGrafter"/>
</dbReference>
<dbReference type="GO" id="GO:0016811">
    <property type="term" value="F:hydrolase activity, acting on carbon-nitrogen (but not peptide) bonds, in linear amides"/>
    <property type="evidence" value="ECO:0007669"/>
    <property type="project" value="InterPro"/>
</dbReference>
<name>A0A401Z2D1_9ACTN</name>
<dbReference type="SUPFAM" id="SSF51338">
    <property type="entry name" value="Composite domain of metallo-dependent hydrolases"/>
    <property type="match status" value="1"/>
</dbReference>
<reference evidence="3 4" key="1">
    <citation type="submission" date="2018-12" db="EMBL/GenBank/DDBJ databases">
        <title>Draft genome sequence of Embleya hyalina NBRC 13850T.</title>
        <authorList>
            <person name="Komaki H."/>
            <person name="Hosoyama A."/>
            <person name="Kimura A."/>
            <person name="Ichikawa N."/>
            <person name="Tamura T."/>
        </authorList>
    </citation>
    <scope>NUCLEOTIDE SEQUENCE [LARGE SCALE GENOMIC DNA]</scope>
    <source>
        <strain evidence="3 4">NBRC 13850</strain>
    </source>
</reference>
<proteinExistence type="predicted"/>
<dbReference type="Pfam" id="PF07969">
    <property type="entry name" value="Amidohydro_3"/>
    <property type="match status" value="1"/>
</dbReference>
<feature type="region of interest" description="Disordered" evidence="1">
    <location>
        <begin position="1"/>
        <end position="22"/>
    </location>
</feature>
<dbReference type="Gene3D" id="2.30.40.10">
    <property type="entry name" value="Urease, subunit C, domain 1"/>
    <property type="match status" value="1"/>
</dbReference>
<dbReference type="InterPro" id="IPR013108">
    <property type="entry name" value="Amidohydro_3"/>
</dbReference>
<keyword evidence="4" id="KW-1185">Reference proteome</keyword>
<dbReference type="Gene3D" id="3.30.1490.130">
    <property type="entry name" value="D-aminoacylase. Domain 3"/>
    <property type="match status" value="1"/>
</dbReference>
<protein>
    <submittedName>
        <fullName evidence="3">N-acyl-D-amino-acid deacylase</fullName>
    </submittedName>
</protein>
<dbReference type="PANTHER" id="PTHR11647:SF1">
    <property type="entry name" value="COLLAPSIN RESPONSE MEDIATOR PROTEIN"/>
    <property type="match status" value="1"/>
</dbReference>
<dbReference type="Gene3D" id="3.20.20.140">
    <property type="entry name" value="Metal-dependent hydrolases"/>
    <property type="match status" value="1"/>
</dbReference>
<evidence type="ECO:0000259" key="2">
    <source>
        <dbReference type="Pfam" id="PF07969"/>
    </source>
</evidence>